<dbReference type="KEGG" id="vco:VC0395_A1075"/>
<evidence type="ECO:0000259" key="2">
    <source>
        <dbReference type="Pfam" id="PF05155"/>
    </source>
</evidence>
<dbReference type="KEGG" id="vco:VC0395_A1085"/>
<dbReference type="OrthoDB" id="8479364at2"/>
<evidence type="ECO:0000313" key="3">
    <source>
        <dbReference type="EMBL" id="ABQ19743.1"/>
    </source>
</evidence>
<dbReference type="KEGG" id="vcr:VC395_1593"/>
<protein>
    <submittedName>
        <fullName evidence="3">Plasmid replication protein Cri</fullName>
    </submittedName>
</protein>
<dbReference type="Pfam" id="PF05155">
    <property type="entry name" value="G2P_X_C"/>
    <property type="match status" value="1"/>
</dbReference>
<dbReference type="EMBL" id="CP000627">
    <property type="protein sequence ID" value="ABQ20864.1"/>
    <property type="molecule type" value="Genomic_DNA"/>
</dbReference>
<dbReference type="PATRIC" id="fig|345073.21.peg.1534"/>
<dbReference type="KEGG" id="vco:VC0395_A1080"/>
<dbReference type="GO" id="GO:0006260">
    <property type="term" value="P:DNA replication"/>
    <property type="evidence" value="ECO:0007669"/>
    <property type="project" value="InterPro"/>
</dbReference>
<dbReference type="EMBL" id="CP000627">
    <property type="protein sequence ID" value="ABQ19743.1"/>
    <property type="molecule type" value="Genomic_DNA"/>
</dbReference>
<reference evidence="3 6" key="1">
    <citation type="submission" date="2007-03" db="EMBL/GenBank/DDBJ databases">
        <authorList>
            <person name="Heidelberg J."/>
        </authorList>
    </citation>
    <scope>NUCLEOTIDE SEQUENCE [LARGE SCALE GENOMIC DNA]</scope>
    <source>
        <strain evidence="6">ATCC 39541 / Classical Ogawa 395 / O395</strain>
        <strain evidence="3">O395</strain>
    </source>
</reference>
<proteinExistence type="predicted"/>
<dbReference type="Pfam" id="PF05144">
    <property type="entry name" value="Phage_CRI"/>
    <property type="match status" value="1"/>
</dbReference>
<name>A0A0H3AHI0_VIBC3</name>
<dbReference type="InterPro" id="IPR022686">
    <property type="entry name" value="G2P_N"/>
</dbReference>
<evidence type="ECO:0000313" key="4">
    <source>
        <dbReference type="EMBL" id="ABQ19868.1"/>
    </source>
</evidence>
<dbReference type="AlphaFoldDB" id="A0A0H3AHI0"/>
<sequence length="522" mass="59743">MIDMFHINIPFKKDVIIEMGDCGFVDFAKLAEKTELKIACGNVEFSVVNDQKKVRTDDLYHPWSTIPSSYTDIACKVFDAEPRANVFWGYLQLKASPAKVMQGHNVYGSEDFRLCVEYLLDSLQKAQPELWELLDVGLAEMTRIDCTYSIKCANPDILRQTIKQMGNVSNRYIKPARNSDFETTLYFNRATKANPGAGRSFELCIYTKHDEIAHQLADLKRRARQGDSDRFNRIIDELSKPELQAFAANRLRFEGRAKKRFIQKHVGSANLWQVIRHAEQFEAKNGYRFCEWMFKTLFHDLLESLKGEELELYNDSKIKQLLRDAYSTMTPKGNISYAKADRLFRFYMTLCDRGYQELKAHSSKATLHRNMRDLMAIGFSKADLQNLSEGERMPLAQVLNFNFDNQRPANYVEPVSPTAHIQDMSHLAVAYGVSKRLAHELGLAEDPIHNLKEKLGLKDDIDIDALIEGQSIPISPRRALSLVIWPDGEMILTEHDITPDLFTGGVNPVNHRNRKAANQPRG</sequence>
<gene>
    <name evidence="3" type="primary">cri-1</name>
    <name evidence="3" type="ordered locus">VC0395_A1075</name>
    <name evidence="5" type="ordered locus">VC0395_A1080</name>
    <name evidence="4" type="ordered locus">VC0395_A1085</name>
</gene>
<dbReference type="NCBIfam" id="TIGR01629">
    <property type="entry name" value="rep_II_X"/>
    <property type="match status" value="1"/>
</dbReference>
<evidence type="ECO:0000313" key="6">
    <source>
        <dbReference type="Proteomes" id="UP000000249"/>
    </source>
</evidence>
<dbReference type="RefSeq" id="WP_001881266.1">
    <property type="nucleotide sequence ID" value="NC_009457.1"/>
</dbReference>
<dbReference type="InterPro" id="IPR022688">
    <property type="entry name" value="G2P_C"/>
</dbReference>
<organism evidence="3 6">
    <name type="scientific">Vibrio cholerae serotype O1 (strain ATCC 39541 / Classical Ogawa 395 / O395)</name>
    <dbReference type="NCBI Taxonomy" id="345073"/>
    <lineage>
        <taxon>Bacteria</taxon>
        <taxon>Pseudomonadati</taxon>
        <taxon>Pseudomonadota</taxon>
        <taxon>Gammaproteobacteria</taxon>
        <taxon>Vibrionales</taxon>
        <taxon>Vibrionaceae</taxon>
        <taxon>Vibrio</taxon>
    </lineage>
</organism>
<feature type="domain" description="Replication-associated protein G2P C-terminal" evidence="2">
    <location>
        <begin position="329"/>
        <end position="416"/>
    </location>
</feature>
<evidence type="ECO:0000259" key="1">
    <source>
        <dbReference type="Pfam" id="PF05144"/>
    </source>
</evidence>
<accession>A0A0H3AHI0</accession>
<feature type="domain" description="Replication-associated protein G2P N-terminal" evidence="1">
    <location>
        <begin position="1"/>
        <end position="283"/>
    </location>
</feature>
<dbReference type="InterPro" id="IPR006516">
    <property type="entry name" value="G2P"/>
</dbReference>
<evidence type="ECO:0000313" key="5">
    <source>
        <dbReference type="EMBL" id="ABQ20864.1"/>
    </source>
</evidence>
<dbReference type="KEGG" id="vcr:VC395_1597"/>
<dbReference type="EMBL" id="CP000627">
    <property type="protein sequence ID" value="ABQ19868.1"/>
    <property type="molecule type" value="Genomic_DNA"/>
</dbReference>
<dbReference type="eggNOG" id="ENOG502ZBQT">
    <property type="taxonomic scope" value="Bacteria"/>
</dbReference>
<dbReference type="KEGG" id="vcr:VC395_1587"/>
<dbReference type="Proteomes" id="UP000000249">
    <property type="component" value="Chromosome 1"/>
</dbReference>